<organism evidence="1 2">
    <name type="scientific">Qingshengfaniella alkalisoli</name>
    <dbReference type="NCBI Taxonomy" id="2599296"/>
    <lineage>
        <taxon>Bacteria</taxon>
        <taxon>Pseudomonadati</taxon>
        <taxon>Pseudomonadota</taxon>
        <taxon>Alphaproteobacteria</taxon>
        <taxon>Rhodobacterales</taxon>
        <taxon>Paracoccaceae</taxon>
        <taxon>Qingshengfaniella</taxon>
    </lineage>
</organism>
<dbReference type="OrthoDB" id="8579419at2"/>
<sequence length="104" mass="11112">MGAFVRRNVEGTLAVLGMSVVPSETASALFLDTGSGSDERYDLRSAQLGGGLRWSEDVPLYLEGYIGYNRYDPVLLFSEGPNGRVCRSSLPALQPRAALAGNST</sequence>
<gene>
    <name evidence="1" type="ORF">FPZ52_16475</name>
</gene>
<reference evidence="1 2" key="1">
    <citation type="submission" date="2019-07" db="EMBL/GenBank/DDBJ databases">
        <title>Litoreibacter alkalisoli sp. nov., isolated from saline-alkaline soil.</title>
        <authorList>
            <person name="Wang S."/>
            <person name="Xu L."/>
            <person name="Xing Y.-T."/>
            <person name="Sun J.-Q."/>
        </authorList>
    </citation>
    <scope>NUCLEOTIDE SEQUENCE [LARGE SCALE GENOMIC DNA]</scope>
    <source>
        <strain evidence="1 2">LN3S51</strain>
        <plasmid evidence="1 2">unnamed3</plasmid>
    </source>
</reference>
<dbReference type="RefSeq" id="WP_146366697.1">
    <property type="nucleotide sequence ID" value="NZ_CP042264.1"/>
</dbReference>
<protein>
    <submittedName>
        <fullName evidence="1">Uncharacterized protein</fullName>
    </submittedName>
</protein>
<name>A0A5B8J2A3_9RHOB</name>
<evidence type="ECO:0000313" key="2">
    <source>
        <dbReference type="Proteomes" id="UP000318483"/>
    </source>
</evidence>
<dbReference type="EMBL" id="CP042264">
    <property type="protein sequence ID" value="QDY71281.1"/>
    <property type="molecule type" value="Genomic_DNA"/>
</dbReference>
<dbReference type="KEGG" id="lit:FPZ52_16475"/>
<proteinExistence type="predicted"/>
<evidence type="ECO:0000313" key="1">
    <source>
        <dbReference type="EMBL" id="QDY71281.1"/>
    </source>
</evidence>
<dbReference type="AlphaFoldDB" id="A0A5B8J2A3"/>
<geneLocation type="plasmid" evidence="1 2">
    <name>unnamed3</name>
</geneLocation>
<keyword evidence="2" id="KW-1185">Reference proteome</keyword>
<keyword evidence="1" id="KW-0614">Plasmid</keyword>
<accession>A0A5B8J2A3</accession>
<dbReference type="Proteomes" id="UP000318483">
    <property type="component" value="Plasmid unnamed3"/>
</dbReference>